<dbReference type="Proteomes" id="UP000054937">
    <property type="component" value="Unassembled WGS sequence"/>
</dbReference>
<dbReference type="EMBL" id="LDAU01000204">
    <property type="protein sequence ID" value="KRW99703.1"/>
    <property type="molecule type" value="Genomic_DNA"/>
</dbReference>
<feature type="compositionally biased region" description="Basic and acidic residues" evidence="1">
    <location>
        <begin position="8"/>
        <end position="21"/>
    </location>
</feature>
<proteinExistence type="predicted"/>
<feature type="region of interest" description="Disordered" evidence="1">
    <location>
        <begin position="1"/>
        <end position="21"/>
    </location>
</feature>
<keyword evidence="2" id="KW-0418">Kinase</keyword>
<dbReference type="GO" id="GO:0016301">
    <property type="term" value="F:kinase activity"/>
    <property type="evidence" value="ECO:0007669"/>
    <property type="project" value="UniProtKB-KW"/>
</dbReference>
<dbReference type="InParanoid" id="A0A0V0QC79"/>
<organism evidence="2 3">
    <name type="scientific">Pseudocohnilembus persalinus</name>
    <name type="common">Ciliate</name>
    <dbReference type="NCBI Taxonomy" id="266149"/>
    <lineage>
        <taxon>Eukaryota</taxon>
        <taxon>Sar</taxon>
        <taxon>Alveolata</taxon>
        <taxon>Ciliophora</taxon>
        <taxon>Intramacronucleata</taxon>
        <taxon>Oligohymenophorea</taxon>
        <taxon>Scuticociliatia</taxon>
        <taxon>Philasterida</taxon>
        <taxon>Pseudocohnilembidae</taxon>
        <taxon>Pseudocohnilembus</taxon>
    </lineage>
</organism>
<sequence length="211" mass="24107">MNELNQNEDLKEQEKNQKSERNIMGYEIMSELGSGNFSKDLKGQHIVNIIEWEEDDSFYFLILEYCDSGTLMDFVLSTNPTQQESKDVDRFDEASFKSGFSNTNNSFQKSFVSSADNAFLLRSNMMNQEFGKRNSSKFSDFAINLNENKNQNVIILNSSQSITSQLLFTPSGSEEINDLQFNSNNTNQVSSCLSNNFNRSSQQNTFIGYNK</sequence>
<comment type="caution">
    <text evidence="2">The sequence shown here is derived from an EMBL/GenBank/DDBJ whole genome shotgun (WGS) entry which is preliminary data.</text>
</comment>
<name>A0A0V0QC79_PSEPJ</name>
<evidence type="ECO:0000313" key="2">
    <source>
        <dbReference type="EMBL" id="KRW99703.1"/>
    </source>
</evidence>
<dbReference type="AlphaFoldDB" id="A0A0V0QC79"/>
<dbReference type="Gene3D" id="1.10.510.10">
    <property type="entry name" value="Transferase(Phosphotransferase) domain 1"/>
    <property type="match status" value="1"/>
</dbReference>
<gene>
    <name evidence="2" type="ORF">PPERSA_07780</name>
</gene>
<dbReference type="InterPro" id="IPR011009">
    <property type="entry name" value="Kinase-like_dom_sf"/>
</dbReference>
<evidence type="ECO:0000256" key="1">
    <source>
        <dbReference type="SAM" id="MobiDB-lite"/>
    </source>
</evidence>
<keyword evidence="2" id="KW-0808">Transferase</keyword>
<evidence type="ECO:0000313" key="3">
    <source>
        <dbReference type="Proteomes" id="UP000054937"/>
    </source>
</evidence>
<keyword evidence="3" id="KW-1185">Reference proteome</keyword>
<reference evidence="2 3" key="1">
    <citation type="journal article" date="2015" name="Sci. Rep.">
        <title>Genome of the facultative scuticociliatosis pathogen Pseudocohnilembus persalinus provides insight into its virulence through horizontal gene transfer.</title>
        <authorList>
            <person name="Xiong J."/>
            <person name="Wang G."/>
            <person name="Cheng J."/>
            <person name="Tian M."/>
            <person name="Pan X."/>
            <person name="Warren A."/>
            <person name="Jiang C."/>
            <person name="Yuan D."/>
            <person name="Miao W."/>
        </authorList>
    </citation>
    <scope>NUCLEOTIDE SEQUENCE [LARGE SCALE GENOMIC DNA]</scope>
    <source>
        <strain evidence="2">36N120E</strain>
    </source>
</reference>
<protein>
    <submittedName>
        <fullName evidence="2">Protein kinase-like domain</fullName>
    </submittedName>
</protein>
<accession>A0A0V0QC79</accession>
<dbReference type="SUPFAM" id="SSF56112">
    <property type="entry name" value="Protein kinase-like (PK-like)"/>
    <property type="match status" value="1"/>
</dbReference>